<dbReference type="EMBL" id="CP050469">
    <property type="protein sequence ID" value="UTZ29861.1"/>
    <property type="molecule type" value="Genomic_DNA"/>
</dbReference>
<name>A0AAE9N5I2_9VIBR</name>
<evidence type="ECO:0000313" key="1">
    <source>
        <dbReference type="EMBL" id="UTZ29861.1"/>
    </source>
</evidence>
<dbReference type="Proteomes" id="UP001058687">
    <property type="component" value="Plasmid unnamed1"/>
</dbReference>
<dbReference type="AlphaFoldDB" id="A0AAE9N5I2"/>
<dbReference type="RefSeq" id="WP_255944454.1">
    <property type="nucleotide sequence ID" value="NZ_CP050469.1"/>
</dbReference>
<organism evidence="1 2">
    <name type="scientific">Vibrio campbellii</name>
    <dbReference type="NCBI Taxonomy" id="680"/>
    <lineage>
        <taxon>Bacteria</taxon>
        <taxon>Pseudomonadati</taxon>
        <taxon>Pseudomonadota</taxon>
        <taxon>Gammaproteobacteria</taxon>
        <taxon>Vibrionales</taxon>
        <taxon>Vibrionaceae</taxon>
        <taxon>Vibrio</taxon>
    </lineage>
</organism>
<reference evidence="1" key="1">
    <citation type="submission" date="2020-03" db="EMBL/GenBank/DDBJ databases">
        <title>Five strains of Vibrio campbellii isolated from Mariana Trench.</title>
        <authorList>
            <person name="Liang J."/>
            <person name="Zhang X.-H."/>
        </authorList>
    </citation>
    <scope>NUCLEOTIDE SEQUENCE</scope>
    <source>
        <strain evidence="1">LJC014</strain>
        <plasmid evidence="1">unnamed1</plasmid>
    </source>
</reference>
<accession>A0AAE9N5I2</accession>
<geneLocation type="plasmid" evidence="1 2">
    <name>unnamed1</name>
</geneLocation>
<sequence length="185" mass="21088">MGKAMSIKSKTLLSGGVASALVFTGDYLGHYLFEKAKVDVTNIIREMARDEVYKNSETITDEITYLSKSIVNHYMYVRLYKDERVPDGVIYLDKSHLASRVLVPSINSFKVCNYKDECLTEAKLKIKRLTPDTLNDTFLPKDDINVALASENTIKSLEDIHDDNFIRVRIEFHTKEAPSVNYAKK</sequence>
<gene>
    <name evidence="1" type="ORF">HB761_24695</name>
</gene>
<evidence type="ECO:0000313" key="2">
    <source>
        <dbReference type="Proteomes" id="UP001058687"/>
    </source>
</evidence>
<protein>
    <submittedName>
        <fullName evidence="1">Uncharacterized protein</fullName>
    </submittedName>
</protein>
<keyword evidence="1" id="KW-0614">Plasmid</keyword>
<proteinExistence type="predicted"/>